<comment type="caution">
    <text evidence="1">The sequence shown here is derived from an EMBL/GenBank/DDBJ whole genome shotgun (WGS) entry which is preliminary data.</text>
</comment>
<dbReference type="RefSeq" id="XP_017994286.1">
    <property type="nucleotide sequence ID" value="XM_018147795.1"/>
</dbReference>
<dbReference type="Proteomes" id="UP000038010">
    <property type="component" value="Unassembled WGS sequence"/>
</dbReference>
<proteinExistence type="predicted"/>
<evidence type="ECO:0000313" key="2">
    <source>
        <dbReference type="Proteomes" id="UP000038010"/>
    </source>
</evidence>
<evidence type="ECO:0000313" key="1">
    <source>
        <dbReference type="EMBL" id="KPI34323.1"/>
    </source>
</evidence>
<keyword evidence="2" id="KW-1185">Reference proteome</keyword>
<dbReference type="VEuPathDB" id="FungiDB:AB675_7427"/>
<accession>A0A0N1NXN1</accession>
<dbReference type="GeneID" id="28739675"/>
<organism evidence="1 2">
    <name type="scientific">Cyphellophora attinorum</name>
    <dbReference type="NCBI Taxonomy" id="1664694"/>
    <lineage>
        <taxon>Eukaryota</taxon>
        <taxon>Fungi</taxon>
        <taxon>Dikarya</taxon>
        <taxon>Ascomycota</taxon>
        <taxon>Pezizomycotina</taxon>
        <taxon>Eurotiomycetes</taxon>
        <taxon>Chaetothyriomycetidae</taxon>
        <taxon>Chaetothyriales</taxon>
        <taxon>Cyphellophoraceae</taxon>
        <taxon>Cyphellophora</taxon>
    </lineage>
</organism>
<sequence>MDAAKLSSALYQRAVNKCRRQHKFFFLSLPLPIRKLVYTALWLGNTVQVATWLKSHGEDFADRETCQLLLTCRQINKEAKPFYYYFSRWKFVSISTLNHFTWPTARWPPWSHITKVSLTKVNILEEFSKHLSKFRNLQLLTLDMPDEFRVRTPRRARDEGECRAFVRSLLTRRFYRNNFHEHLYIQRNWDVHLVIHVTYDTIDLETIHPKNSEVVLVDIDNHNVVYNWYRMPPPEKQYVAVMPSSGDSDVDCTIISDDEA</sequence>
<protein>
    <submittedName>
        <fullName evidence="1">Uncharacterized protein</fullName>
    </submittedName>
</protein>
<gene>
    <name evidence="1" type="ORF">AB675_7427</name>
</gene>
<name>A0A0N1NXN1_9EURO</name>
<dbReference type="AlphaFoldDB" id="A0A0N1NXN1"/>
<reference evidence="1 2" key="1">
    <citation type="submission" date="2015-06" db="EMBL/GenBank/DDBJ databases">
        <title>Draft genome of the ant-associated black yeast Phialophora attae CBS 131958.</title>
        <authorList>
            <person name="Moreno L.F."/>
            <person name="Stielow B.J."/>
            <person name="de Hoog S."/>
            <person name="Vicente V.A."/>
            <person name="Weiss V.A."/>
            <person name="de Vries M."/>
            <person name="Cruz L.M."/>
            <person name="Souza E.M."/>
        </authorList>
    </citation>
    <scope>NUCLEOTIDE SEQUENCE [LARGE SCALE GENOMIC DNA]</scope>
    <source>
        <strain evidence="1 2">CBS 131958</strain>
    </source>
</reference>
<dbReference type="EMBL" id="LFJN01000066">
    <property type="protein sequence ID" value="KPI34323.1"/>
    <property type="molecule type" value="Genomic_DNA"/>
</dbReference>